<dbReference type="SUPFAM" id="SSF116734">
    <property type="entry name" value="DNA methylase specificity domain"/>
    <property type="match status" value="2"/>
</dbReference>
<dbReference type="InterPro" id="IPR044946">
    <property type="entry name" value="Restrct_endonuc_typeI_TRD_sf"/>
</dbReference>
<dbReference type="EMBL" id="BLAG01000011">
    <property type="protein sequence ID" value="GES31834.1"/>
    <property type="molecule type" value="Genomic_DNA"/>
</dbReference>
<dbReference type="RefSeq" id="WP_086717208.1">
    <property type="nucleotide sequence ID" value="NZ_CP082945.1"/>
</dbReference>
<dbReference type="OrthoDB" id="3197085at2"/>
<dbReference type="Gene3D" id="3.90.220.20">
    <property type="entry name" value="DNA methylase specificity domains"/>
    <property type="match status" value="2"/>
</dbReference>
<evidence type="ECO:0000313" key="3">
    <source>
        <dbReference type="EMBL" id="GES31834.1"/>
    </source>
</evidence>
<organism evidence="3 4">
    <name type="scientific">Streptomyces angustmyceticus</name>
    <dbReference type="NCBI Taxonomy" id="285578"/>
    <lineage>
        <taxon>Bacteria</taxon>
        <taxon>Bacillati</taxon>
        <taxon>Actinomycetota</taxon>
        <taxon>Actinomycetes</taxon>
        <taxon>Kitasatosporales</taxon>
        <taxon>Streptomycetaceae</taxon>
        <taxon>Streptomyces</taxon>
    </lineage>
</organism>
<reference evidence="3 4" key="1">
    <citation type="submission" date="2019-10" db="EMBL/GenBank/DDBJ databases">
        <title>Whole genome shotgun sequence of Streptomyces angustmyceticus NBRC 3934.</title>
        <authorList>
            <person name="Hosoyama A."/>
            <person name="Ichikawa N."/>
            <person name="Kimura A."/>
            <person name="Kitahashi Y."/>
            <person name="Komaki H."/>
            <person name="Uohara A."/>
        </authorList>
    </citation>
    <scope>NUCLEOTIDE SEQUENCE [LARGE SCALE GENOMIC DNA]</scope>
    <source>
        <strain evidence="3 4">NBRC 3934</strain>
    </source>
</reference>
<evidence type="ECO:0008006" key="5">
    <source>
        <dbReference type="Google" id="ProtNLM"/>
    </source>
</evidence>
<evidence type="ECO:0000256" key="1">
    <source>
        <dbReference type="ARBA" id="ARBA00022747"/>
    </source>
</evidence>
<evidence type="ECO:0000256" key="2">
    <source>
        <dbReference type="ARBA" id="ARBA00023125"/>
    </source>
</evidence>
<dbReference type="InterPro" id="IPR052021">
    <property type="entry name" value="Type-I_RS_S_subunit"/>
</dbReference>
<dbReference type="CDD" id="cd17521">
    <property type="entry name" value="RMtype1_S_Sau13435ORF2165P_TRD2-CR2_like"/>
    <property type="match status" value="1"/>
</dbReference>
<comment type="caution">
    <text evidence="3">The sequence shown here is derived from an EMBL/GenBank/DDBJ whole genome shotgun (WGS) entry which is preliminary data.</text>
</comment>
<dbReference type="Proteomes" id="UP000325598">
    <property type="component" value="Unassembled WGS sequence"/>
</dbReference>
<dbReference type="GO" id="GO:0009307">
    <property type="term" value="P:DNA restriction-modification system"/>
    <property type="evidence" value="ECO:0007669"/>
    <property type="project" value="UniProtKB-KW"/>
</dbReference>
<dbReference type="PANTHER" id="PTHR30408">
    <property type="entry name" value="TYPE-1 RESTRICTION ENZYME ECOKI SPECIFICITY PROTEIN"/>
    <property type="match status" value="1"/>
</dbReference>
<accession>A0A5J4LH59</accession>
<dbReference type="AlphaFoldDB" id="A0A5J4LH59"/>
<keyword evidence="1" id="KW-0680">Restriction system</keyword>
<sequence length="405" mass="45189">MWADGDDIRWVPVGDVGEVRMGKQLSPASRAAAGQMPYLRVANVHDGYITYRDVKAMGFTSAEREIYGLIPGDILLNEGQSLELVGRSAIYTRGVGEFCFQNTLVRFRSGPGVLPQYAQAVFRRWLATGVFASIAKKTTSIAHLGGDRFARLLFPLLSLEQQRRIVEAIDAVTERVEVERETLAKEMLLWEGLLNHELFSHVQEYGTEPLRDVCLSGGAYGSNAAAVPSDLTMPRYVRITDIDDHGCLATDATSTVSIPWESARPHLLADGDLLIARTGFTTGKSYLYRSSDGICAYAGYLVRFQVNPERMLPEYAFLWTRGNGFLSWVSQNVREVGQRNISAREYNEHEIAVPPLEQQRKLVNAWHAARESHSLRQLGVERLRTLRQAVSDDLLSGKVRVQGMA</sequence>
<protein>
    <recommendedName>
        <fullName evidence="5">Type I restriction modification DNA specificity domain-containing protein</fullName>
    </recommendedName>
</protein>
<dbReference type="GeneID" id="96752956"/>
<dbReference type="GO" id="GO:0003677">
    <property type="term" value="F:DNA binding"/>
    <property type="evidence" value="ECO:0007669"/>
    <property type="project" value="UniProtKB-KW"/>
</dbReference>
<evidence type="ECO:0000313" key="4">
    <source>
        <dbReference type="Proteomes" id="UP000325598"/>
    </source>
</evidence>
<keyword evidence="2" id="KW-0238">DNA-binding</keyword>
<proteinExistence type="predicted"/>
<name>A0A5J4LH59_9ACTN</name>
<keyword evidence="4" id="KW-1185">Reference proteome</keyword>
<dbReference type="PANTHER" id="PTHR30408:SF12">
    <property type="entry name" value="TYPE I RESTRICTION ENZYME MJAVIII SPECIFICITY SUBUNIT"/>
    <property type="match status" value="1"/>
</dbReference>
<gene>
    <name evidence="3" type="ORF">San01_43210</name>
</gene>
<dbReference type="CDD" id="cd17253">
    <property type="entry name" value="RMtype1_S_Eco933I-TRD2-CR2_like"/>
    <property type="match status" value="1"/>
</dbReference>